<evidence type="ECO:0000313" key="2">
    <source>
        <dbReference type="Proteomes" id="UP000028525"/>
    </source>
</evidence>
<reference evidence="1 2" key="1">
    <citation type="submission" date="2014-07" db="EMBL/GenBank/DDBJ databases">
        <title>Draft genome of Clostridium celerecrescens 152B isolated from sediments associated with methane hydrate from Krishna Godavari basin.</title>
        <authorList>
            <person name="Honkalas V.S."/>
            <person name="Dabir A.P."/>
            <person name="Arora P."/>
            <person name="Dhakephalkar P.K."/>
        </authorList>
    </citation>
    <scope>NUCLEOTIDE SEQUENCE [LARGE SCALE GENOMIC DNA]</scope>
    <source>
        <strain evidence="1 2">152B</strain>
    </source>
</reference>
<proteinExistence type="predicted"/>
<evidence type="ECO:0000313" key="1">
    <source>
        <dbReference type="EMBL" id="KEZ86719.1"/>
    </source>
</evidence>
<organism evidence="1 2">
    <name type="scientific">Lacrimispora celerecrescens</name>
    <dbReference type="NCBI Taxonomy" id="29354"/>
    <lineage>
        <taxon>Bacteria</taxon>
        <taxon>Bacillati</taxon>
        <taxon>Bacillota</taxon>
        <taxon>Clostridia</taxon>
        <taxon>Lachnospirales</taxon>
        <taxon>Lachnospiraceae</taxon>
        <taxon>Lacrimispora</taxon>
    </lineage>
</organism>
<dbReference type="Proteomes" id="UP000028525">
    <property type="component" value="Unassembled WGS sequence"/>
</dbReference>
<protein>
    <submittedName>
        <fullName evidence="1">Uncharacterized protein</fullName>
    </submittedName>
</protein>
<dbReference type="OrthoDB" id="2049243at2"/>
<sequence>MNGMAKKVWKLLNSGKKPSNQEIIGIIGTGRGVGVTHFTVMTAGYLGGVLRKRCAVLEWNSHEDFQNMRKLCTKEQSQAGCFQLLEADYYERAGIDTLLLCKKSGYQAVIVDYGTVREGNLEEFLRCDRQFVLGSLTEWQLEAFLGFERKGKKAEKSWKTLVSFGSEEARKNAEKRLNIPISRIPVSVDVFAVTGEIIGFYQQFF</sequence>
<dbReference type="EMBL" id="JPME01000041">
    <property type="protein sequence ID" value="KEZ86719.1"/>
    <property type="molecule type" value="Genomic_DNA"/>
</dbReference>
<accession>A0A084JCN5</accession>
<gene>
    <name evidence="1" type="ORF">IO98_22260</name>
</gene>
<dbReference type="AlphaFoldDB" id="A0A084JCN5"/>
<dbReference type="RefSeq" id="WP_038284607.1">
    <property type="nucleotide sequence ID" value="NZ_JPME01000041.1"/>
</dbReference>
<name>A0A084JCN5_9FIRM</name>
<dbReference type="STRING" id="29354.IO98_22260"/>
<comment type="caution">
    <text evidence="1">The sequence shown here is derived from an EMBL/GenBank/DDBJ whole genome shotgun (WGS) entry which is preliminary data.</text>
</comment>
<keyword evidence="2" id="KW-1185">Reference proteome</keyword>